<evidence type="ECO:0000313" key="8">
    <source>
        <dbReference type="Proteomes" id="UP000320011"/>
    </source>
</evidence>
<dbReference type="SUPFAM" id="SSF56801">
    <property type="entry name" value="Acetyl-CoA synthetase-like"/>
    <property type="match status" value="1"/>
</dbReference>
<dbReference type="Gene3D" id="3.30.300.30">
    <property type="match status" value="1"/>
</dbReference>
<keyword evidence="3" id="KW-0547">Nucleotide-binding</keyword>
<dbReference type="Proteomes" id="UP000320011">
    <property type="component" value="Unassembled WGS sequence"/>
</dbReference>
<feature type="domain" description="AMP-binding enzyme C-terminal" evidence="6">
    <location>
        <begin position="435"/>
        <end position="511"/>
    </location>
</feature>
<dbReference type="InterPro" id="IPR020845">
    <property type="entry name" value="AMP-binding_CS"/>
</dbReference>
<accession>A0A558DJX2</accession>
<sequence>MTTQNAAVLPARRTVFADIVRGRIGDDRPGVLFEGRVLTWGEIVQGAADRAAALADLSWPTGRPLHVGVLLENIPDYVQWVCAAALCGATVVGINATRRGAELAHDVRHTDCDLLITENRLAGLVDGLDLGIPAERIHNVDTPGYAAWLARYSGSPMPMGEIDPAANLLLLFSSGSTGVPKAVICTHARLAAVSEAMLDRCELTRDSVAYLAMPLFHGNALMLNLGPAMVCGATIAVVRKFSASGFVRDVHEHGVTFFNYVGRALAYVLAQPSDPRDATSTLRRAVGTEASAVDISRFTERFDVVVSEGYGSSEGVMRINRTPDTPGDALGVAVGGSVVKVLDEVTGLECPPGRLDGNGRLVNAEEAIGQLVGIGMAARFEGYYKNPEATAERVRGDDFWSGDLAYRDAGGYFYFAGRSSDWLRVDSENFAAGPVERILERWEPVAVAPVFAVPDPRTGDQVMCALQLRDGFRFDPDAFTAFLAAQTDLGPKWRPRFVRIVEEVPTTGNNKIAKQVLRRAAWVTTDPVFVRDGASTTYRRLTPADVEEFENQFTTHGRAALLPVTC</sequence>
<proteinExistence type="inferred from homology"/>
<dbReference type="GO" id="GO:0005324">
    <property type="term" value="F:long-chain fatty acid transmembrane transporter activity"/>
    <property type="evidence" value="ECO:0007669"/>
    <property type="project" value="TreeGrafter"/>
</dbReference>
<protein>
    <submittedName>
        <fullName evidence="7">AMP-binding protein</fullName>
    </submittedName>
</protein>
<dbReference type="InterPro" id="IPR025110">
    <property type="entry name" value="AMP-bd_C"/>
</dbReference>
<evidence type="ECO:0000256" key="2">
    <source>
        <dbReference type="ARBA" id="ARBA00022598"/>
    </source>
</evidence>
<comment type="similarity">
    <text evidence="1">Belongs to the ATP-dependent AMP-binding enzyme family.</text>
</comment>
<evidence type="ECO:0000259" key="5">
    <source>
        <dbReference type="Pfam" id="PF00501"/>
    </source>
</evidence>
<keyword evidence="8" id="KW-1185">Reference proteome</keyword>
<keyword evidence="4" id="KW-0067">ATP-binding</keyword>
<dbReference type="GO" id="GO:0005886">
    <property type="term" value="C:plasma membrane"/>
    <property type="evidence" value="ECO:0007669"/>
    <property type="project" value="TreeGrafter"/>
</dbReference>
<dbReference type="PANTHER" id="PTHR43107">
    <property type="entry name" value="LONG-CHAIN FATTY ACID TRANSPORT PROTEIN"/>
    <property type="match status" value="1"/>
</dbReference>
<dbReference type="InterPro" id="IPR000873">
    <property type="entry name" value="AMP-dep_synth/lig_dom"/>
</dbReference>
<reference evidence="7 8" key="1">
    <citation type="submission" date="2019-07" db="EMBL/GenBank/DDBJ databases">
        <authorList>
            <person name="Duangmal K."/>
            <person name="Teo W.F.A."/>
        </authorList>
    </citation>
    <scope>NUCLEOTIDE SEQUENCE [LARGE SCALE GENOMIC DNA]</scope>
    <source>
        <strain evidence="7 8">TBRC 6029</strain>
    </source>
</reference>
<keyword evidence="2" id="KW-0436">Ligase</keyword>
<gene>
    <name evidence="7" type="ORF">FNH05_02955</name>
</gene>
<evidence type="ECO:0000259" key="6">
    <source>
        <dbReference type="Pfam" id="PF13193"/>
    </source>
</evidence>
<dbReference type="EMBL" id="VJWX01000014">
    <property type="protein sequence ID" value="TVT61315.1"/>
    <property type="molecule type" value="Genomic_DNA"/>
</dbReference>
<dbReference type="Gene3D" id="3.40.50.12780">
    <property type="entry name" value="N-terminal domain of ligase-like"/>
    <property type="match status" value="1"/>
</dbReference>
<dbReference type="InterPro" id="IPR045851">
    <property type="entry name" value="AMP-bd_C_sf"/>
</dbReference>
<dbReference type="AlphaFoldDB" id="A0A558DJX2"/>
<dbReference type="InterPro" id="IPR042099">
    <property type="entry name" value="ANL_N_sf"/>
</dbReference>
<dbReference type="GO" id="GO:0004467">
    <property type="term" value="F:long-chain fatty acid-CoA ligase activity"/>
    <property type="evidence" value="ECO:0007669"/>
    <property type="project" value="TreeGrafter"/>
</dbReference>
<dbReference type="PANTHER" id="PTHR43107:SF15">
    <property type="entry name" value="FATTY ACID TRANSPORT PROTEIN 3, ISOFORM A"/>
    <property type="match status" value="1"/>
</dbReference>
<dbReference type="PROSITE" id="PS00455">
    <property type="entry name" value="AMP_BINDING"/>
    <property type="match status" value="1"/>
</dbReference>
<dbReference type="RefSeq" id="WP_144585696.1">
    <property type="nucleotide sequence ID" value="NZ_VJWX01000014.1"/>
</dbReference>
<comment type="caution">
    <text evidence="7">The sequence shown here is derived from an EMBL/GenBank/DDBJ whole genome shotgun (WGS) entry which is preliminary data.</text>
</comment>
<feature type="domain" description="AMP-dependent synthetase/ligase" evidence="5">
    <location>
        <begin position="27"/>
        <end position="354"/>
    </location>
</feature>
<organism evidence="7 8">
    <name type="scientific">Amycolatopsis rhizosphaerae</name>
    <dbReference type="NCBI Taxonomy" id="2053003"/>
    <lineage>
        <taxon>Bacteria</taxon>
        <taxon>Bacillati</taxon>
        <taxon>Actinomycetota</taxon>
        <taxon>Actinomycetes</taxon>
        <taxon>Pseudonocardiales</taxon>
        <taxon>Pseudonocardiaceae</taxon>
        <taxon>Amycolatopsis</taxon>
    </lineage>
</organism>
<dbReference type="Pfam" id="PF00501">
    <property type="entry name" value="AMP-binding"/>
    <property type="match status" value="1"/>
</dbReference>
<evidence type="ECO:0000256" key="1">
    <source>
        <dbReference type="ARBA" id="ARBA00006432"/>
    </source>
</evidence>
<dbReference type="OrthoDB" id="2579187at2"/>
<dbReference type="GO" id="GO:0005524">
    <property type="term" value="F:ATP binding"/>
    <property type="evidence" value="ECO:0007669"/>
    <property type="project" value="UniProtKB-KW"/>
</dbReference>
<reference evidence="7 8" key="2">
    <citation type="submission" date="2019-08" db="EMBL/GenBank/DDBJ databases">
        <title>Amycolatopsis acidicola sp. nov., isolated from peat swamp forest soil.</title>
        <authorList>
            <person name="Srisuk N."/>
        </authorList>
    </citation>
    <scope>NUCLEOTIDE SEQUENCE [LARGE SCALE GENOMIC DNA]</scope>
    <source>
        <strain evidence="7 8">TBRC 6029</strain>
    </source>
</reference>
<evidence type="ECO:0000313" key="7">
    <source>
        <dbReference type="EMBL" id="TVT61315.1"/>
    </source>
</evidence>
<dbReference type="GO" id="GO:0044539">
    <property type="term" value="P:long-chain fatty acid import into cell"/>
    <property type="evidence" value="ECO:0007669"/>
    <property type="project" value="TreeGrafter"/>
</dbReference>
<dbReference type="Pfam" id="PF13193">
    <property type="entry name" value="AMP-binding_C"/>
    <property type="match status" value="1"/>
</dbReference>
<evidence type="ECO:0000256" key="4">
    <source>
        <dbReference type="ARBA" id="ARBA00022840"/>
    </source>
</evidence>
<evidence type="ECO:0000256" key="3">
    <source>
        <dbReference type="ARBA" id="ARBA00022741"/>
    </source>
</evidence>
<name>A0A558DJX2_9PSEU</name>